<protein>
    <submittedName>
        <fullName evidence="1">Uncharacterized protein</fullName>
    </submittedName>
</protein>
<organism evidence="1 2">
    <name type="scientific">Streptomyces ipomoeae 91-03</name>
    <dbReference type="NCBI Taxonomy" id="698759"/>
    <lineage>
        <taxon>Bacteria</taxon>
        <taxon>Bacillati</taxon>
        <taxon>Actinomycetota</taxon>
        <taxon>Actinomycetes</taxon>
        <taxon>Kitasatosporales</taxon>
        <taxon>Streptomycetaceae</taxon>
        <taxon>Streptomyces</taxon>
    </lineage>
</organism>
<accession>L1L6A6</accession>
<gene>
    <name evidence="1" type="ORF">STRIP9103_09321</name>
</gene>
<dbReference type="AlphaFoldDB" id="L1L6A6"/>
<name>L1L6A6_9ACTN</name>
<comment type="caution">
    <text evidence="1">The sequence shown here is derived from an EMBL/GenBank/DDBJ whole genome shotgun (WGS) entry which is preliminary data.</text>
</comment>
<keyword evidence="2" id="KW-1185">Reference proteome</keyword>
<sequence>MNPSGGTIRARGIGELILDETEVDPGNTTIVITGPSHAA</sequence>
<proteinExistence type="predicted"/>
<dbReference type="EMBL" id="AEJC01000064">
    <property type="protein sequence ID" value="EKX68596.1"/>
    <property type="molecule type" value="Genomic_DNA"/>
</dbReference>
<dbReference type="Proteomes" id="UP000010411">
    <property type="component" value="Unassembled WGS sequence"/>
</dbReference>
<dbReference type="PATRIC" id="fig|698759.3.peg.863"/>
<evidence type="ECO:0000313" key="1">
    <source>
        <dbReference type="EMBL" id="EKX68596.1"/>
    </source>
</evidence>
<evidence type="ECO:0000313" key="2">
    <source>
        <dbReference type="Proteomes" id="UP000010411"/>
    </source>
</evidence>
<reference evidence="1 2" key="1">
    <citation type="submission" date="2012-11" db="EMBL/GenBank/DDBJ databases">
        <authorList>
            <person name="Huguet-Tapia J.C."/>
            <person name="Durkin A.S."/>
            <person name="Pettis G.S."/>
            <person name="Badger J.H."/>
        </authorList>
    </citation>
    <scope>NUCLEOTIDE SEQUENCE [LARGE SCALE GENOMIC DNA]</scope>
    <source>
        <strain evidence="1 2">91-03</strain>
    </source>
</reference>